<protein>
    <submittedName>
        <fullName evidence="4">Response regulator transcription factor</fullName>
    </submittedName>
</protein>
<sequence length="219" mass="24434">MNSVRTPRFRVAIVEDHRLQRLRTEELLNSAGLELVFSGETALEFLEWSRSVTRNERPHLLVLDLMVDRQPNVDVELVRKLLEAGLRIVVLSALASPSLVQSMIKVGVSAIVGKRDSEEAILAAVRAALRGEEWMSPELAAFIAGDSTRPKLSVQEERALLLYASGLKLQQVGDAMNISKETAKQYLDRTRKKYAASGVTLKTQLDFGRVAWREGLIEP</sequence>
<dbReference type="InterPro" id="IPR016032">
    <property type="entry name" value="Sig_transdc_resp-reg_C-effctor"/>
</dbReference>
<dbReference type="SMART" id="SM00448">
    <property type="entry name" value="REC"/>
    <property type="match status" value="1"/>
</dbReference>
<feature type="domain" description="Response regulatory" evidence="3">
    <location>
        <begin position="10"/>
        <end position="129"/>
    </location>
</feature>
<evidence type="ECO:0000313" key="4">
    <source>
        <dbReference type="EMBL" id="MFM1729303.1"/>
    </source>
</evidence>
<dbReference type="SUPFAM" id="SSF46894">
    <property type="entry name" value="C-terminal effector domain of the bipartite response regulators"/>
    <property type="match status" value="1"/>
</dbReference>
<dbReference type="PANTHER" id="PTHR43214">
    <property type="entry name" value="TWO-COMPONENT RESPONSE REGULATOR"/>
    <property type="match status" value="1"/>
</dbReference>
<comment type="caution">
    <text evidence="4">The sequence shown here is derived from an EMBL/GenBank/DDBJ whole genome shotgun (WGS) entry which is preliminary data.</text>
</comment>
<keyword evidence="5" id="KW-1185">Reference proteome</keyword>
<dbReference type="SUPFAM" id="SSF52172">
    <property type="entry name" value="CheY-like"/>
    <property type="match status" value="1"/>
</dbReference>
<dbReference type="InterPro" id="IPR011006">
    <property type="entry name" value="CheY-like_superfamily"/>
</dbReference>
<dbReference type="Pfam" id="PF00072">
    <property type="entry name" value="Response_reg"/>
    <property type="match status" value="1"/>
</dbReference>
<dbReference type="EMBL" id="JBDLNU010000003">
    <property type="protein sequence ID" value="MFM1729303.1"/>
    <property type="molecule type" value="Genomic_DNA"/>
</dbReference>
<organism evidence="4 5">
    <name type="scientific">Prescottella soli</name>
    <dbReference type="NCBI Taxonomy" id="1543852"/>
    <lineage>
        <taxon>Bacteria</taxon>
        <taxon>Bacillati</taxon>
        <taxon>Actinomycetota</taxon>
        <taxon>Actinomycetes</taxon>
        <taxon>Mycobacteriales</taxon>
        <taxon>Nocardiaceae</taxon>
        <taxon>Prescottella</taxon>
    </lineage>
</organism>
<proteinExistence type="predicted"/>
<gene>
    <name evidence="4" type="ORF">ABEU19_002811</name>
</gene>
<evidence type="ECO:0000313" key="5">
    <source>
        <dbReference type="Proteomes" id="UP001629744"/>
    </source>
</evidence>
<dbReference type="Gene3D" id="1.10.10.10">
    <property type="entry name" value="Winged helix-like DNA-binding domain superfamily/Winged helix DNA-binding domain"/>
    <property type="match status" value="1"/>
</dbReference>
<feature type="modified residue" description="4-aspartylphosphate" evidence="2">
    <location>
        <position position="64"/>
    </location>
</feature>
<name>A0ABW9FVP5_9NOCA</name>
<accession>A0ABW9FVP5</accession>
<dbReference type="InterPro" id="IPR039420">
    <property type="entry name" value="WalR-like"/>
</dbReference>
<evidence type="ECO:0000256" key="2">
    <source>
        <dbReference type="PROSITE-ProRule" id="PRU00169"/>
    </source>
</evidence>
<reference evidence="4 5" key="1">
    <citation type="submission" date="2023-11" db="EMBL/GenBank/DDBJ databases">
        <authorList>
            <person name="Val-Calvo J."/>
            <person name="Scortti M."/>
            <person name="Vazquez-Boland J."/>
        </authorList>
    </citation>
    <scope>NUCLEOTIDE SEQUENCE [LARGE SCALE GENOMIC DNA]</scope>
    <source>
        <strain evidence="4 5">DSM 46662</strain>
    </source>
</reference>
<keyword evidence="2" id="KW-0597">Phosphoprotein</keyword>
<dbReference type="Gene3D" id="3.40.50.2300">
    <property type="match status" value="1"/>
</dbReference>
<evidence type="ECO:0000259" key="3">
    <source>
        <dbReference type="PROSITE" id="PS50110"/>
    </source>
</evidence>
<dbReference type="InterPro" id="IPR001789">
    <property type="entry name" value="Sig_transdc_resp-reg_receiver"/>
</dbReference>
<dbReference type="RefSeq" id="WP_348605868.1">
    <property type="nucleotide sequence ID" value="NZ_CP157276.1"/>
</dbReference>
<evidence type="ECO:0000256" key="1">
    <source>
        <dbReference type="ARBA" id="ARBA00023125"/>
    </source>
</evidence>
<dbReference type="InterPro" id="IPR036388">
    <property type="entry name" value="WH-like_DNA-bd_sf"/>
</dbReference>
<dbReference type="PROSITE" id="PS50110">
    <property type="entry name" value="RESPONSE_REGULATORY"/>
    <property type="match status" value="1"/>
</dbReference>
<dbReference type="Proteomes" id="UP001629744">
    <property type="component" value="Unassembled WGS sequence"/>
</dbReference>
<keyword evidence="1" id="KW-0238">DNA-binding</keyword>